<reference evidence="1" key="2">
    <citation type="journal article" date="2015" name="Fish Shellfish Immunol.">
        <title>Early steps in the European eel (Anguilla anguilla)-Vibrio vulnificus interaction in the gills: Role of the RtxA13 toxin.</title>
        <authorList>
            <person name="Callol A."/>
            <person name="Pajuelo D."/>
            <person name="Ebbesson L."/>
            <person name="Teles M."/>
            <person name="MacKenzie S."/>
            <person name="Amaro C."/>
        </authorList>
    </citation>
    <scope>NUCLEOTIDE SEQUENCE</scope>
</reference>
<proteinExistence type="predicted"/>
<name>A0A0E9USN0_ANGAN</name>
<dbReference type="AlphaFoldDB" id="A0A0E9USN0"/>
<accession>A0A0E9USN0</accession>
<dbReference type="EMBL" id="GBXM01040604">
    <property type="protein sequence ID" value="JAH67973.1"/>
    <property type="molecule type" value="Transcribed_RNA"/>
</dbReference>
<protein>
    <submittedName>
        <fullName evidence="1">Uncharacterized protein</fullName>
    </submittedName>
</protein>
<sequence length="27" mass="3248">MQTNLYVKICFLKSTSRVRRVVRHRVG</sequence>
<organism evidence="1">
    <name type="scientific">Anguilla anguilla</name>
    <name type="common">European freshwater eel</name>
    <name type="synonym">Muraena anguilla</name>
    <dbReference type="NCBI Taxonomy" id="7936"/>
    <lineage>
        <taxon>Eukaryota</taxon>
        <taxon>Metazoa</taxon>
        <taxon>Chordata</taxon>
        <taxon>Craniata</taxon>
        <taxon>Vertebrata</taxon>
        <taxon>Euteleostomi</taxon>
        <taxon>Actinopterygii</taxon>
        <taxon>Neopterygii</taxon>
        <taxon>Teleostei</taxon>
        <taxon>Anguilliformes</taxon>
        <taxon>Anguillidae</taxon>
        <taxon>Anguilla</taxon>
    </lineage>
</organism>
<evidence type="ECO:0000313" key="1">
    <source>
        <dbReference type="EMBL" id="JAH67973.1"/>
    </source>
</evidence>
<reference evidence="1" key="1">
    <citation type="submission" date="2014-11" db="EMBL/GenBank/DDBJ databases">
        <authorList>
            <person name="Amaro Gonzalez C."/>
        </authorList>
    </citation>
    <scope>NUCLEOTIDE SEQUENCE</scope>
</reference>